<reference evidence="2" key="1">
    <citation type="submission" date="2016-04" db="EMBL/GenBank/DDBJ databases">
        <authorList>
            <person name="Evans L.H."/>
            <person name="Alamgir A."/>
            <person name="Owens N."/>
            <person name="Weber N.D."/>
            <person name="Virtaneva K."/>
            <person name="Barbian K."/>
            <person name="Babar A."/>
            <person name="Rosenke K."/>
        </authorList>
    </citation>
    <scope>NUCLEOTIDE SEQUENCE</scope>
    <source>
        <strain evidence="2">86-1</strain>
    </source>
</reference>
<evidence type="ECO:0000313" key="2">
    <source>
        <dbReference type="EMBL" id="SBW03617.1"/>
    </source>
</evidence>
<dbReference type="GO" id="GO:0016020">
    <property type="term" value="C:membrane"/>
    <property type="evidence" value="ECO:0007669"/>
    <property type="project" value="GOC"/>
</dbReference>
<protein>
    <recommendedName>
        <fullName evidence="1">Endonuclease/exonuclease/phosphatase domain-containing protein</fullName>
    </recommendedName>
</protein>
<dbReference type="PANTHER" id="PTHR14859">
    <property type="entry name" value="CALCOFLUOR WHITE HYPERSENSITIVE PROTEIN PRECURSOR"/>
    <property type="match status" value="1"/>
</dbReference>
<accession>A0A212JW49</accession>
<dbReference type="AlphaFoldDB" id="A0A212JW49"/>
<dbReference type="InterPro" id="IPR051916">
    <property type="entry name" value="GPI-anchor_lipid_remodeler"/>
</dbReference>
<organism evidence="2">
    <name type="scientific">uncultured Dysgonomonas sp</name>
    <dbReference type="NCBI Taxonomy" id="206096"/>
    <lineage>
        <taxon>Bacteria</taxon>
        <taxon>Pseudomonadati</taxon>
        <taxon>Bacteroidota</taxon>
        <taxon>Bacteroidia</taxon>
        <taxon>Bacteroidales</taxon>
        <taxon>Dysgonomonadaceae</taxon>
        <taxon>Dysgonomonas</taxon>
        <taxon>environmental samples</taxon>
    </lineage>
</organism>
<dbReference type="GO" id="GO:0003824">
    <property type="term" value="F:catalytic activity"/>
    <property type="evidence" value="ECO:0007669"/>
    <property type="project" value="InterPro"/>
</dbReference>
<dbReference type="Pfam" id="PF03372">
    <property type="entry name" value="Exo_endo_phos"/>
    <property type="match status" value="1"/>
</dbReference>
<dbReference type="PANTHER" id="PTHR14859:SF15">
    <property type="entry name" value="ENDONUCLEASE_EXONUCLEASE_PHOSPHATASE DOMAIN-CONTAINING PROTEIN"/>
    <property type="match status" value="1"/>
</dbReference>
<dbReference type="InterPro" id="IPR005135">
    <property type="entry name" value="Endo/exonuclease/phosphatase"/>
</dbReference>
<dbReference type="GO" id="GO:0006506">
    <property type="term" value="P:GPI anchor biosynthetic process"/>
    <property type="evidence" value="ECO:0007669"/>
    <property type="project" value="TreeGrafter"/>
</dbReference>
<proteinExistence type="predicted"/>
<dbReference type="EMBL" id="FLUM01000003">
    <property type="protein sequence ID" value="SBW03617.1"/>
    <property type="molecule type" value="Genomic_DNA"/>
</dbReference>
<dbReference type="Gene3D" id="3.60.10.10">
    <property type="entry name" value="Endonuclease/exonuclease/phosphatase"/>
    <property type="match status" value="1"/>
</dbReference>
<feature type="domain" description="Endonuclease/exonuclease/phosphatase" evidence="1">
    <location>
        <begin position="33"/>
        <end position="250"/>
    </location>
</feature>
<sequence length="264" mass="30033">MDIIIKTLLVCFILMNGYINNVNAQKQTQIKVMSYNLRFGELASLEELAEFIKKENPDIVALQEVDVKTYRERAQHQNGKNFISELAFRTGMLSLYGKTIPYMGGYYGIGILTKYPYISAKRILLPMPEGSKEQRAYLVSDIELPDGNIFTFVSTHLDYPTSEVRLAQVDSLNSDLLKHKNPIVLCGDFNAKPDSYEISVCMSEWKQVSNMNFTSPAKNAKSKIDYIFCYPHSKWQIISAETPVIQLSDHLPVIATLELLENQD</sequence>
<dbReference type="RefSeq" id="WP_296942609.1">
    <property type="nucleotide sequence ID" value="NZ_LT599032.1"/>
</dbReference>
<dbReference type="InterPro" id="IPR036691">
    <property type="entry name" value="Endo/exonu/phosph_ase_sf"/>
</dbReference>
<dbReference type="SUPFAM" id="SSF56219">
    <property type="entry name" value="DNase I-like"/>
    <property type="match status" value="1"/>
</dbReference>
<name>A0A212JW49_9BACT</name>
<gene>
    <name evidence="2" type="ORF">KL86DYS1_30623</name>
</gene>
<evidence type="ECO:0000259" key="1">
    <source>
        <dbReference type="Pfam" id="PF03372"/>
    </source>
</evidence>